<keyword evidence="4 13" id="KW-0732">Signal</keyword>
<dbReference type="Gene3D" id="2.60.40.420">
    <property type="entry name" value="Cupredoxins - blue copper proteins"/>
    <property type="match status" value="1"/>
</dbReference>
<keyword evidence="12" id="KW-0812">Transmembrane</keyword>
<organism evidence="15 16">
    <name type="scientific">Vigna unguiculata</name>
    <name type="common">Cowpea</name>
    <dbReference type="NCBI Taxonomy" id="3917"/>
    <lineage>
        <taxon>Eukaryota</taxon>
        <taxon>Viridiplantae</taxon>
        <taxon>Streptophyta</taxon>
        <taxon>Embryophyta</taxon>
        <taxon>Tracheophyta</taxon>
        <taxon>Spermatophyta</taxon>
        <taxon>Magnoliopsida</taxon>
        <taxon>eudicotyledons</taxon>
        <taxon>Gunneridae</taxon>
        <taxon>Pentapetalae</taxon>
        <taxon>rosids</taxon>
        <taxon>fabids</taxon>
        <taxon>Fabales</taxon>
        <taxon>Fabaceae</taxon>
        <taxon>Papilionoideae</taxon>
        <taxon>50 kb inversion clade</taxon>
        <taxon>NPAAA clade</taxon>
        <taxon>indigoferoid/millettioid clade</taxon>
        <taxon>Phaseoleae</taxon>
        <taxon>Vigna</taxon>
    </lineage>
</organism>
<evidence type="ECO:0000256" key="11">
    <source>
        <dbReference type="SAM" id="MobiDB-lite"/>
    </source>
</evidence>
<dbReference type="PANTHER" id="PTHR33021">
    <property type="entry name" value="BLUE COPPER PROTEIN"/>
    <property type="match status" value="1"/>
</dbReference>
<dbReference type="PROSITE" id="PS00196">
    <property type="entry name" value="COPPER_BLUE"/>
    <property type="match status" value="1"/>
</dbReference>
<evidence type="ECO:0000313" key="16">
    <source>
        <dbReference type="Proteomes" id="UP000501690"/>
    </source>
</evidence>
<keyword evidence="5" id="KW-0186">Copper</keyword>
<evidence type="ECO:0000256" key="9">
    <source>
        <dbReference type="ARBA" id="ARBA00035011"/>
    </source>
</evidence>
<evidence type="ECO:0000256" key="12">
    <source>
        <dbReference type="SAM" id="Phobius"/>
    </source>
</evidence>
<dbReference type="AlphaFoldDB" id="A0A4D6MMA0"/>
<dbReference type="InterPro" id="IPR039391">
    <property type="entry name" value="Phytocyanin-like"/>
</dbReference>
<comment type="function">
    <text evidence="10">May act as a carbohydrate transporter.</text>
</comment>
<name>A0A4D6MMA0_VIGUN</name>
<comment type="similarity">
    <text evidence="9">Belongs to the early nodulin-like (ENODL) family.</text>
</comment>
<protein>
    <submittedName>
        <fullName evidence="15">Blue type 1 copper protein</fullName>
    </submittedName>
</protein>
<dbReference type="GO" id="GO:0009877">
    <property type="term" value="P:nodulation"/>
    <property type="evidence" value="ECO:0007669"/>
    <property type="project" value="UniProtKB-KW"/>
</dbReference>
<evidence type="ECO:0000256" key="4">
    <source>
        <dbReference type="ARBA" id="ARBA00022729"/>
    </source>
</evidence>
<evidence type="ECO:0000313" key="15">
    <source>
        <dbReference type="EMBL" id="QCE02118.1"/>
    </source>
</evidence>
<sequence length="180" mass="19230">MNNMVTSLCLSVMVSILMFVHYTEAQRVFIVGDGTGWTTPQDPSTYQTWVSDKTFAVGDILSFDFQRAQHNVVAVPEESYTSCSSANPIRTYTTGPVNVTLTTAGQHYYICSIGQHCTRGQRLAVNVSGSGLPPSAAVSPGSNTTPPPPPSSPAATFSSASIPFFLFLSAFILVIFGHNA</sequence>
<keyword evidence="6 12" id="KW-0472">Membrane</keyword>
<evidence type="ECO:0000256" key="6">
    <source>
        <dbReference type="ARBA" id="ARBA00023136"/>
    </source>
</evidence>
<evidence type="ECO:0000256" key="13">
    <source>
        <dbReference type="SAM" id="SignalP"/>
    </source>
</evidence>
<dbReference type="PANTHER" id="PTHR33021:SF494">
    <property type="entry name" value="BLUE COPPER PROTEIN"/>
    <property type="match status" value="1"/>
</dbReference>
<keyword evidence="12" id="KW-1133">Transmembrane helix</keyword>
<evidence type="ECO:0000256" key="3">
    <source>
        <dbReference type="ARBA" id="ARBA00022723"/>
    </source>
</evidence>
<dbReference type="Proteomes" id="UP000501690">
    <property type="component" value="Linkage Group LG8"/>
</dbReference>
<keyword evidence="7" id="KW-1015">Disulfide bond</keyword>
<evidence type="ECO:0000259" key="14">
    <source>
        <dbReference type="PROSITE" id="PS51485"/>
    </source>
</evidence>
<evidence type="ECO:0000256" key="1">
    <source>
        <dbReference type="ARBA" id="ARBA00004308"/>
    </source>
</evidence>
<feature type="domain" description="Phytocyanin" evidence="14">
    <location>
        <begin position="27"/>
        <end position="129"/>
    </location>
</feature>
<feature type="transmembrane region" description="Helical" evidence="12">
    <location>
        <begin position="154"/>
        <end position="176"/>
    </location>
</feature>
<dbReference type="OrthoDB" id="5421909at2759"/>
<accession>A0A4D6MMA0</accession>
<evidence type="ECO:0000256" key="10">
    <source>
        <dbReference type="ARBA" id="ARBA00037626"/>
    </source>
</evidence>
<dbReference type="InterPro" id="IPR003245">
    <property type="entry name" value="Phytocyanin_dom"/>
</dbReference>
<proteinExistence type="inferred from homology"/>
<keyword evidence="16" id="KW-1185">Reference proteome</keyword>
<feature type="region of interest" description="Disordered" evidence="11">
    <location>
        <begin position="134"/>
        <end position="154"/>
    </location>
</feature>
<dbReference type="PROSITE" id="PS51485">
    <property type="entry name" value="PHYTOCYANIN"/>
    <property type="match status" value="1"/>
</dbReference>
<dbReference type="GO" id="GO:0012505">
    <property type="term" value="C:endomembrane system"/>
    <property type="evidence" value="ECO:0007669"/>
    <property type="project" value="UniProtKB-SubCell"/>
</dbReference>
<evidence type="ECO:0000256" key="2">
    <source>
        <dbReference type="ARBA" id="ARBA00022458"/>
    </source>
</evidence>
<dbReference type="Pfam" id="PF02298">
    <property type="entry name" value="Cu_bind_like"/>
    <property type="match status" value="1"/>
</dbReference>
<gene>
    <name evidence="15" type="ORF">DEO72_LG8g129</name>
</gene>
<dbReference type="InterPro" id="IPR008972">
    <property type="entry name" value="Cupredoxin"/>
</dbReference>
<comment type="subcellular location">
    <subcellularLocation>
        <location evidence="1">Endomembrane system</location>
    </subcellularLocation>
</comment>
<feature type="chain" id="PRO_5020037967" evidence="13">
    <location>
        <begin position="26"/>
        <end position="180"/>
    </location>
</feature>
<dbReference type="Gramene" id="Vigun10g190700.1.v1.2">
    <property type="protein sequence ID" value="Vigun10g190700.1.v1.2"/>
    <property type="gene ID" value="Vigun10g190700.v1.2"/>
</dbReference>
<evidence type="ECO:0000256" key="5">
    <source>
        <dbReference type="ARBA" id="ARBA00023008"/>
    </source>
</evidence>
<keyword evidence="3" id="KW-0479">Metal-binding</keyword>
<dbReference type="InterPro" id="IPR028871">
    <property type="entry name" value="BlueCu_1_BS"/>
</dbReference>
<dbReference type="GO" id="GO:0009055">
    <property type="term" value="F:electron transfer activity"/>
    <property type="evidence" value="ECO:0007669"/>
    <property type="project" value="InterPro"/>
</dbReference>
<dbReference type="EMBL" id="CP039352">
    <property type="protein sequence ID" value="QCE02118.1"/>
    <property type="molecule type" value="Genomic_DNA"/>
</dbReference>
<evidence type="ECO:0000256" key="7">
    <source>
        <dbReference type="ARBA" id="ARBA00023157"/>
    </source>
</evidence>
<evidence type="ECO:0000256" key="8">
    <source>
        <dbReference type="ARBA" id="ARBA00023180"/>
    </source>
</evidence>
<dbReference type="GO" id="GO:0005886">
    <property type="term" value="C:plasma membrane"/>
    <property type="evidence" value="ECO:0007669"/>
    <property type="project" value="TreeGrafter"/>
</dbReference>
<dbReference type="FunFam" id="2.60.40.420:FF:000034">
    <property type="entry name" value="Cupredoxin superfamily protein"/>
    <property type="match status" value="1"/>
</dbReference>
<keyword evidence="2" id="KW-0536">Nodulation</keyword>
<feature type="signal peptide" evidence="13">
    <location>
        <begin position="1"/>
        <end position="25"/>
    </location>
</feature>
<dbReference type="SUPFAM" id="SSF49503">
    <property type="entry name" value="Cupredoxins"/>
    <property type="match status" value="1"/>
</dbReference>
<dbReference type="GO" id="GO:0046872">
    <property type="term" value="F:metal ion binding"/>
    <property type="evidence" value="ECO:0007669"/>
    <property type="project" value="UniProtKB-KW"/>
</dbReference>
<reference evidence="15 16" key="1">
    <citation type="submission" date="2019-04" db="EMBL/GenBank/DDBJ databases">
        <title>An improved genome assembly and genetic linkage map for asparagus bean, Vigna unguiculata ssp. sesquipedialis.</title>
        <authorList>
            <person name="Xia Q."/>
            <person name="Zhang R."/>
            <person name="Dong Y."/>
        </authorList>
    </citation>
    <scope>NUCLEOTIDE SEQUENCE [LARGE SCALE GENOMIC DNA]</scope>
    <source>
        <tissue evidence="15">Leaf</tissue>
    </source>
</reference>
<keyword evidence="8" id="KW-0325">Glycoprotein</keyword>